<keyword evidence="2" id="KW-1185">Reference proteome</keyword>
<dbReference type="KEGG" id="asc:ASAC_0405"/>
<name>D9Q0H4_ACIS3</name>
<dbReference type="eggNOG" id="arCOG07192">
    <property type="taxonomic scope" value="Archaea"/>
</dbReference>
<dbReference type="Proteomes" id="UP000000346">
    <property type="component" value="Chromosome"/>
</dbReference>
<organism evidence="1 2">
    <name type="scientific">Acidilobus saccharovorans (strain DSM 16705 / JCM 18335 / VKM B-2471 / 345-15)</name>
    <dbReference type="NCBI Taxonomy" id="666510"/>
    <lineage>
        <taxon>Archaea</taxon>
        <taxon>Thermoproteota</taxon>
        <taxon>Thermoprotei</taxon>
        <taxon>Acidilobales</taxon>
        <taxon>Acidilobaceae</taxon>
        <taxon>Acidilobus</taxon>
    </lineage>
</organism>
<dbReference type="HOGENOM" id="CLU_2550041_0_0_2"/>
<evidence type="ECO:0000313" key="2">
    <source>
        <dbReference type="Proteomes" id="UP000000346"/>
    </source>
</evidence>
<sequence>MYETLREMTSDGKVPVTDEEVLSYLIKNGYSISLADLTKILLKLEIMGLVRVSSSTKEDRQIEFVGRHGNAEEAKSVEEQQT</sequence>
<protein>
    <submittedName>
        <fullName evidence="1">Uncharacterized protein</fullName>
    </submittedName>
</protein>
<proteinExistence type="predicted"/>
<dbReference type="AlphaFoldDB" id="D9Q0H4"/>
<gene>
    <name evidence="1" type="ordered locus">ASAC_0405</name>
</gene>
<dbReference type="STRING" id="666510.ASAC_0405"/>
<reference evidence="1 2" key="1">
    <citation type="journal article" date="2010" name="Appl. Environ. Microbiol.">
        <title>The genome sequence of the crenarchaeon Acidilobus saccharovorans supports a new order, Acidilobales, and suggests an important ecological role in terrestrial acidic hot springs.</title>
        <authorList>
            <person name="Mardanov A.V."/>
            <person name="Svetlitchnyi V.A."/>
            <person name="Beletsky A.V."/>
            <person name="Prokofeva M.I."/>
            <person name="Bonch-Osmolovskaya E.A."/>
            <person name="Ravin N.V."/>
            <person name="Skryabin K.G."/>
        </authorList>
    </citation>
    <scope>NUCLEOTIDE SEQUENCE [LARGE SCALE GENOMIC DNA]</scope>
    <source>
        <strain evidence="2">DSM 16705 / JCM 18335 / VKM B-2471 / 345-15</strain>
    </source>
</reference>
<accession>D9Q0H4</accession>
<dbReference type="EMBL" id="CP001742">
    <property type="protein sequence ID" value="ADL18812.1"/>
    <property type="molecule type" value="Genomic_DNA"/>
</dbReference>
<evidence type="ECO:0000313" key="1">
    <source>
        <dbReference type="EMBL" id="ADL18812.1"/>
    </source>
</evidence>
<dbReference type="InParanoid" id="D9Q0H4"/>